<dbReference type="PANTHER" id="PTHR42709">
    <property type="entry name" value="ALKALINE PHOSPHATASE LIKE PROTEIN"/>
    <property type="match status" value="1"/>
</dbReference>
<protein>
    <recommendedName>
        <fullName evidence="2">VTT domain-containing protein</fullName>
    </recommendedName>
</protein>
<dbReference type="InterPro" id="IPR051311">
    <property type="entry name" value="DedA_domain"/>
</dbReference>
<dbReference type="InterPro" id="IPR032816">
    <property type="entry name" value="VTT_dom"/>
</dbReference>
<dbReference type="RefSeq" id="WP_011495662.1">
    <property type="nucleotide sequence ID" value="NC_007954.1"/>
</dbReference>
<dbReference type="Proteomes" id="UP000001982">
    <property type="component" value="Chromosome"/>
</dbReference>
<sequence>MEQLALMFSGALMAATVLPGGSELLLVGFLTAEPQTWFGLLIAASLGNTLGAMTSYGLGRVGRNGITPEQLGTQSMKKTLTWLERYGYWALLLSWLPVIGDLLCLLAGWLKLPLLPSSLMMLMGKTLRYCVLIGLFFGGAEFLA</sequence>
<dbReference type="HOGENOM" id="CLU_125997_1_0_6"/>
<reference evidence="3 4" key="1">
    <citation type="submission" date="2006-03" db="EMBL/GenBank/DDBJ databases">
        <title>Complete sequence of Shewanella denitrificans OS217.</title>
        <authorList>
            <consortium name="US DOE Joint Genome Institute"/>
            <person name="Copeland A."/>
            <person name="Lucas S."/>
            <person name="Lapidus A."/>
            <person name="Barry K."/>
            <person name="Detter J.C."/>
            <person name="Glavina del Rio T."/>
            <person name="Hammon N."/>
            <person name="Israni S."/>
            <person name="Dalin E."/>
            <person name="Tice H."/>
            <person name="Pitluck S."/>
            <person name="Brettin T."/>
            <person name="Bruce D."/>
            <person name="Han C."/>
            <person name="Tapia R."/>
            <person name="Gilna P."/>
            <person name="Kiss H."/>
            <person name="Schmutz J."/>
            <person name="Larimer F."/>
            <person name="Land M."/>
            <person name="Hauser L."/>
            <person name="Kyrpides N."/>
            <person name="Lykidis A."/>
            <person name="Richardson P."/>
        </authorList>
    </citation>
    <scope>NUCLEOTIDE SEQUENCE [LARGE SCALE GENOMIC DNA]</scope>
    <source>
        <strain evidence="4">OS217 / ATCC BAA-1090 / DSM 15013</strain>
    </source>
</reference>
<evidence type="ECO:0000256" key="1">
    <source>
        <dbReference type="SAM" id="Phobius"/>
    </source>
</evidence>
<evidence type="ECO:0000313" key="4">
    <source>
        <dbReference type="Proteomes" id="UP000001982"/>
    </source>
</evidence>
<feature type="transmembrane region" description="Helical" evidence="1">
    <location>
        <begin position="126"/>
        <end position="143"/>
    </location>
</feature>
<dbReference type="eggNOG" id="COG1238">
    <property type="taxonomic scope" value="Bacteria"/>
</dbReference>
<keyword evidence="1" id="KW-1133">Transmembrane helix</keyword>
<feature type="domain" description="VTT" evidence="2">
    <location>
        <begin position="24"/>
        <end position="134"/>
    </location>
</feature>
<evidence type="ECO:0000313" key="3">
    <source>
        <dbReference type="EMBL" id="ABE54503.1"/>
    </source>
</evidence>
<dbReference type="OrthoDB" id="9814483at2"/>
<gene>
    <name evidence="3" type="ordered locus">Sden_1217</name>
</gene>
<keyword evidence="1" id="KW-0812">Transmembrane</keyword>
<organism evidence="3 4">
    <name type="scientific">Shewanella denitrificans (strain OS217 / ATCC BAA-1090 / DSM 15013)</name>
    <dbReference type="NCBI Taxonomy" id="318161"/>
    <lineage>
        <taxon>Bacteria</taxon>
        <taxon>Pseudomonadati</taxon>
        <taxon>Pseudomonadota</taxon>
        <taxon>Gammaproteobacteria</taxon>
        <taxon>Alteromonadales</taxon>
        <taxon>Shewanellaceae</taxon>
        <taxon>Shewanella</taxon>
    </lineage>
</organism>
<dbReference type="GO" id="GO:0005886">
    <property type="term" value="C:plasma membrane"/>
    <property type="evidence" value="ECO:0007669"/>
    <property type="project" value="UniProtKB-ARBA"/>
</dbReference>
<feature type="transmembrane region" description="Helical" evidence="1">
    <location>
        <begin position="35"/>
        <end position="58"/>
    </location>
</feature>
<proteinExistence type="predicted"/>
<evidence type="ECO:0000259" key="2">
    <source>
        <dbReference type="Pfam" id="PF09335"/>
    </source>
</evidence>
<keyword evidence="1" id="KW-0472">Membrane</keyword>
<dbReference type="PANTHER" id="PTHR42709:SF4">
    <property type="entry name" value="INNER MEMBRANE PROTEIN YQAA"/>
    <property type="match status" value="1"/>
</dbReference>
<dbReference type="EMBL" id="CP000302">
    <property type="protein sequence ID" value="ABE54503.1"/>
    <property type="molecule type" value="Genomic_DNA"/>
</dbReference>
<dbReference type="Pfam" id="PF09335">
    <property type="entry name" value="VTT_dom"/>
    <property type="match status" value="1"/>
</dbReference>
<keyword evidence="4" id="KW-1185">Reference proteome</keyword>
<feature type="transmembrane region" description="Helical" evidence="1">
    <location>
        <begin position="86"/>
        <end position="110"/>
    </location>
</feature>
<dbReference type="AlphaFoldDB" id="Q12PX3"/>
<dbReference type="KEGG" id="sdn:Sden_1217"/>
<dbReference type="STRING" id="318161.Sden_1217"/>
<name>Q12PX3_SHEDO</name>
<accession>Q12PX3</accession>